<organism evidence="3">
    <name type="scientific">Acropora digitifera</name>
    <name type="common">Staghorn coral</name>
    <dbReference type="NCBI Taxonomy" id="70779"/>
    <lineage>
        <taxon>Eukaryota</taxon>
        <taxon>Metazoa</taxon>
        <taxon>Cnidaria</taxon>
        <taxon>Anthozoa</taxon>
        <taxon>Hexacorallia</taxon>
        <taxon>Scleractinia</taxon>
        <taxon>Astrocoeniina</taxon>
        <taxon>Acroporidae</taxon>
        <taxon>Acropora</taxon>
    </lineage>
</organism>
<name>A0A1V0CMH6_ACRDI</name>
<feature type="signal peptide" evidence="2">
    <location>
        <begin position="1"/>
        <end position="24"/>
    </location>
</feature>
<dbReference type="RefSeq" id="XP_015768604.1">
    <property type="nucleotide sequence ID" value="XM_015913118.1"/>
</dbReference>
<sequence>MAFVSCFHLRLLFLCLALFMAAECRPDELNKKVDSDETISDDDVSARVQPNGGKIMIVRDNDYDASDDNDNDDDDNNDNDNDNDDDNDVDRDNDNDDDDFDDSNDDMLSFELDSIEEKDSDGNDVGSTEGHSVESFKDRPFSLSSVDRNSNALGVAAINVNLSTKLEDSNADVDIMLYLFREDGTVSFGNETFDVQAGTVKFNIKISNWDFCDGSAQDCSEGKAGEYLDVNIKFKSKDTPIEVTDEERKSQNKPAVCKDKDTPDTDSDPDDSSDNANDGDDDDDDDCPHIYNMGGDSEMLLNRGVMNGDTYTAMPFGFPKVEIEDGEKKIKFRVPKFDDNVIIDPSVTPGRVPKNASPSPALCLKIHILFIAILQAVTLFINSW</sequence>
<feature type="compositionally biased region" description="Basic and acidic residues" evidence="1">
    <location>
        <begin position="241"/>
        <end position="263"/>
    </location>
</feature>
<feature type="compositionally biased region" description="Acidic residues" evidence="1">
    <location>
        <begin position="63"/>
        <end position="105"/>
    </location>
</feature>
<evidence type="ECO:0000313" key="3">
    <source>
        <dbReference type="EMBL" id="ARA71556.1"/>
    </source>
</evidence>
<dbReference type="AlphaFoldDB" id="A0A1V0CMH6"/>
<dbReference type="KEGG" id="adf:107347220"/>
<dbReference type="EMBL" id="KY686311">
    <property type="protein sequence ID" value="ARA71556.1"/>
    <property type="molecule type" value="mRNA"/>
</dbReference>
<keyword evidence="2" id="KW-0732">Signal</keyword>
<dbReference type="GeneID" id="107347220"/>
<evidence type="ECO:0000256" key="1">
    <source>
        <dbReference type="SAM" id="MobiDB-lite"/>
    </source>
</evidence>
<protein>
    <submittedName>
        <fullName evidence="3">Skeletal aspartic acid-rich protein 1</fullName>
    </submittedName>
</protein>
<evidence type="ECO:0000256" key="2">
    <source>
        <dbReference type="SAM" id="SignalP"/>
    </source>
</evidence>
<dbReference type="OrthoDB" id="5977965at2759"/>
<reference evidence="3" key="1">
    <citation type="submission" date="2017-03" db="EMBL/GenBank/DDBJ databases">
        <authorList>
            <person name="Afonso C.L."/>
            <person name="Miller P.J."/>
            <person name="Scott M.A."/>
            <person name="Spackman E."/>
            <person name="Goraichik I."/>
            <person name="Dimitrov K.M."/>
            <person name="Suarez D.L."/>
            <person name="Swayne D.E."/>
        </authorList>
    </citation>
    <scope>NUCLEOTIDE SEQUENCE</scope>
</reference>
<accession>A0A1V0CMH6</accession>
<feature type="compositionally biased region" description="Acidic residues" evidence="1">
    <location>
        <begin position="264"/>
        <end position="286"/>
    </location>
</feature>
<feature type="chain" id="PRO_5010692767" evidence="2">
    <location>
        <begin position="25"/>
        <end position="384"/>
    </location>
</feature>
<feature type="region of interest" description="Disordered" evidence="1">
    <location>
        <begin position="241"/>
        <end position="290"/>
    </location>
</feature>
<feature type="region of interest" description="Disordered" evidence="1">
    <location>
        <begin position="33"/>
        <end position="136"/>
    </location>
</feature>
<proteinExistence type="evidence at transcript level"/>